<dbReference type="CDD" id="cd00086">
    <property type="entry name" value="homeodomain"/>
    <property type="match status" value="1"/>
</dbReference>
<dbReference type="RefSeq" id="XP_019835930.2">
    <property type="nucleotide sequence ID" value="XM_019980371.2"/>
</dbReference>
<evidence type="ECO:0000259" key="4">
    <source>
        <dbReference type="PROSITE" id="PS50071"/>
    </source>
</evidence>
<feature type="region of interest" description="Disordered" evidence="3">
    <location>
        <begin position="129"/>
        <end position="175"/>
    </location>
</feature>
<feature type="DNA-binding region" description="Homeobox" evidence="1">
    <location>
        <begin position="74"/>
        <end position="133"/>
    </location>
</feature>
<dbReference type="KEGG" id="biu:109573191"/>
<dbReference type="OrthoDB" id="6159439at2759"/>
<dbReference type="PANTHER" id="PTHR47777:SF1">
    <property type="entry name" value="HOMEOBOX PROTEIN SEBOX"/>
    <property type="match status" value="1"/>
</dbReference>
<dbReference type="Pfam" id="PF00046">
    <property type="entry name" value="Homeodomain"/>
    <property type="match status" value="1"/>
</dbReference>
<dbReference type="GO" id="GO:0003677">
    <property type="term" value="F:DNA binding"/>
    <property type="evidence" value="ECO:0007669"/>
    <property type="project" value="UniProtKB-UniRule"/>
</dbReference>
<feature type="domain" description="Homeobox" evidence="4">
    <location>
        <begin position="72"/>
        <end position="132"/>
    </location>
</feature>
<dbReference type="PANTHER" id="PTHR47777">
    <property type="entry name" value="HOMEOBOX PROTEIN SEBOX"/>
    <property type="match status" value="1"/>
</dbReference>
<dbReference type="SUPFAM" id="SSF46689">
    <property type="entry name" value="Homeodomain-like"/>
    <property type="match status" value="1"/>
</dbReference>
<dbReference type="GO" id="GO:0005634">
    <property type="term" value="C:nucleus"/>
    <property type="evidence" value="ECO:0007669"/>
    <property type="project" value="UniProtKB-SubCell"/>
</dbReference>
<protein>
    <submittedName>
        <fullName evidence="6">Homeobox protein SEBOX</fullName>
    </submittedName>
</protein>
<evidence type="ECO:0000313" key="6">
    <source>
        <dbReference type="RefSeq" id="XP_019835930.2"/>
    </source>
</evidence>
<feature type="compositionally biased region" description="Gly residues" evidence="3">
    <location>
        <begin position="34"/>
        <end position="46"/>
    </location>
</feature>
<reference evidence="6" key="1">
    <citation type="submission" date="2025-08" db="UniProtKB">
        <authorList>
            <consortium name="RefSeq"/>
        </authorList>
    </citation>
    <scope>IDENTIFICATION</scope>
    <source>
        <tissue evidence="6">Blood</tissue>
    </source>
</reference>
<dbReference type="InterPro" id="IPR042223">
    <property type="entry name" value="SEBOX"/>
</dbReference>
<evidence type="ECO:0000256" key="2">
    <source>
        <dbReference type="RuleBase" id="RU000682"/>
    </source>
</evidence>
<evidence type="ECO:0000313" key="5">
    <source>
        <dbReference type="Proteomes" id="UP001652663"/>
    </source>
</evidence>
<proteinExistence type="predicted"/>
<keyword evidence="1 2" id="KW-0539">Nucleus</keyword>
<evidence type="ECO:0000256" key="3">
    <source>
        <dbReference type="SAM" id="MobiDB-lite"/>
    </source>
</evidence>
<keyword evidence="1 2" id="KW-0371">Homeobox</keyword>
<keyword evidence="5" id="KW-1185">Reference proteome</keyword>
<comment type="subcellular location">
    <subcellularLocation>
        <location evidence="1 2">Nucleus</location>
    </subcellularLocation>
</comment>
<dbReference type="InterPro" id="IPR001356">
    <property type="entry name" value="HD"/>
</dbReference>
<keyword evidence="1 2" id="KW-0238">DNA-binding</keyword>
<gene>
    <name evidence="6" type="primary">SEBOX</name>
</gene>
<feature type="compositionally biased region" description="Polar residues" evidence="3">
    <location>
        <begin position="147"/>
        <end position="157"/>
    </location>
</feature>
<dbReference type="CTD" id="645832"/>
<dbReference type="PROSITE" id="PS50071">
    <property type="entry name" value="HOMEOBOX_2"/>
    <property type="match status" value="1"/>
</dbReference>
<sequence length="245" mass="25526">MTSPVDASPAGDLVGKGGQGEDVGKVMGQSEEGWGVGASGSTGGFETGVEALTGSPGLTPPLWPAGHASGLGPHRRKRTTFSRGQLLELERVFAARPYPDIGTREHLARVTSLPEAKIQVWFQNRRAKRIKNRKPGSLSPRPEPPQRSCSLPDTIQRSPEPWTLGQPPPSNSTAQCASVCRHASCPAPGLGPGQGWVGAKAAAPWAPAGSSGPHLSSERAAPQTSLGILSDLIYASAIVTNLDHS</sequence>
<dbReference type="InterPro" id="IPR009057">
    <property type="entry name" value="Homeodomain-like_sf"/>
</dbReference>
<dbReference type="GeneID" id="109573191"/>
<dbReference type="SMART" id="SM00389">
    <property type="entry name" value="HOX"/>
    <property type="match status" value="1"/>
</dbReference>
<evidence type="ECO:0000256" key="1">
    <source>
        <dbReference type="PROSITE-ProRule" id="PRU00108"/>
    </source>
</evidence>
<name>A0A6P5DER4_BOSIN</name>
<organism evidence="5 6">
    <name type="scientific">Bos indicus</name>
    <name type="common">Zebu</name>
    <dbReference type="NCBI Taxonomy" id="9915"/>
    <lineage>
        <taxon>Eukaryota</taxon>
        <taxon>Metazoa</taxon>
        <taxon>Chordata</taxon>
        <taxon>Craniata</taxon>
        <taxon>Vertebrata</taxon>
        <taxon>Euteleostomi</taxon>
        <taxon>Mammalia</taxon>
        <taxon>Eutheria</taxon>
        <taxon>Laurasiatheria</taxon>
        <taxon>Artiodactyla</taxon>
        <taxon>Ruminantia</taxon>
        <taxon>Pecora</taxon>
        <taxon>Bovidae</taxon>
        <taxon>Bovinae</taxon>
        <taxon>Bos</taxon>
    </lineage>
</organism>
<feature type="region of interest" description="Disordered" evidence="3">
    <location>
        <begin position="1"/>
        <end position="55"/>
    </location>
</feature>
<accession>A0A6P5DER4</accession>
<dbReference type="Gene3D" id="1.10.10.60">
    <property type="entry name" value="Homeodomain-like"/>
    <property type="match status" value="1"/>
</dbReference>
<dbReference type="Proteomes" id="UP001652663">
    <property type="component" value="Chromosome 19"/>
</dbReference>